<organism evidence="2">
    <name type="scientific">Triticum urartu</name>
    <name type="common">Red wild einkorn</name>
    <name type="synonym">Crithodium urartu</name>
    <dbReference type="NCBI Taxonomy" id="4572"/>
    <lineage>
        <taxon>Eukaryota</taxon>
        <taxon>Viridiplantae</taxon>
        <taxon>Streptophyta</taxon>
        <taxon>Embryophyta</taxon>
        <taxon>Tracheophyta</taxon>
        <taxon>Spermatophyta</taxon>
        <taxon>Magnoliopsida</taxon>
        <taxon>Liliopsida</taxon>
        <taxon>Poales</taxon>
        <taxon>Poaceae</taxon>
        <taxon>BOP clade</taxon>
        <taxon>Pooideae</taxon>
        <taxon>Triticodae</taxon>
        <taxon>Triticeae</taxon>
        <taxon>Triticinae</taxon>
        <taxon>Triticum</taxon>
    </lineage>
</organism>
<proteinExistence type="predicted"/>
<sequence length="481" mass="54572">MFDGSVNFMVANHGEIQKTTKLLTLQYLHNHLLEHDVGKHMPRLEKHLNMINMLLSGGTGGPSTSTAPLLPRVLDGLFGGRSSFSGTPWNRVRHNIREPQSTLVLNHVPIRLAPVNLPVARPELVEEQNIKGTGTVQQTNGSAFSSYGGDNAGKEATTSAGQSTLTKRPREENSRDDRGKEAAIDDAQLFDNRDGVQNAIDIAGCSDISVNASPKRPHADIETKSGGKELIVYTATRCRRARLEPNYLMRERHVHSDLPLAENPFHYNKRIEFPSRRTAKELYDRLLFSDSTTTKKLWFVHTIPTLLKISGSELIECFQEFGLFTSKTYKCIRRTLDENERGWYGIEERRRWRKILPKEWVTMVLGGGHYIKNPKMRQMFAGGLHDYALDTCQLLSLKAGNRIDQDGNSNSMTMLIVLAAQRTHRSMIFTTFYRLMGCMYKGQLTRYGVMESVDHLRKKLMYLVLRMESNLGYLDPNSEED</sequence>
<dbReference type="EMBL" id="KD256914">
    <property type="protein sequence ID" value="EMS47740.1"/>
    <property type="molecule type" value="Genomic_DNA"/>
</dbReference>
<feature type="compositionally biased region" description="Basic and acidic residues" evidence="1">
    <location>
        <begin position="168"/>
        <end position="183"/>
    </location>
</feature>
<gene>
    <name evidence="2" type="ORF">TRIUR3_15847</name>
</gene>
<protein>
    <submittedName>
        <fullName evidence="2">Uncharacterized protein</fullName>
    </submittedName>
</protein>
<name>M7Z5S5_TRIUA</name>
<feature type="compositionally biased region" description="Polar residues" evidence="1">
    <location>
        <begin position="130"/>
        <end position="145"/>
    </location>
</feature>
<feature type="region of interest" description="Disordered" evidence="1">
    <location>
        <begin position="130"/>
        <end position="185"/>
    </location>
</feature>
<reference evidence="2" key="1">
    <citation type="journal article" date="2013" name="Nature">
        <title>Draft genome of the wheat A-genome progenitor Triticum urartu.</title>
        <authorList>
            <person name="Ling H.Q."/>
            <person name="Zhao S."/>
            <person name="Liu D."/>
            <person name="Wang J."/>
            <person name="Sun H."/>
            <person name="Zhang C."/>
            <person name="Fan H."/>
            <person name="Li D."/>
            <person name="Dong L."/>
            <person name="Tao Y."/>
            <person name="Gao C."/>
            <person name="Wu H."/>
            <person name="Li Y."/>
            <person name="Cui Y."/>
            <person name="Guo X."/>
            <person name="Zheng S."/>
            <person name="Wang B."/>
            <person name="Yu K."/>
            <person name="Liang Q."/>
            <person name="Yang W."/>
            <person name="Lou X."/>
            <person name="Chen J."/>
            <person name="Feng M."/>
            <person name="Jian J."/>
            <person name="Zhang X."/>
            <person name="Luo G."/>
            <person name="Jiang Y."/>
            <person name="Liu J."/>
            <person name="Wang Z."/>
            <person name="Sha Y."/>
            <person name="Zhang B."/>
            <person name="Wu H."/>
            <person name="Tang D."/>
            <person name="Shen Q."/>
            <person name="Xue P."/>
            <person name="Zou S."/>
            <person name="Wang X."/>
            <person name="Liu X."/>
            <person name="Wang F."/>
            <person name="Yang Y."/>
            <person name="An X."/>
            <person name="Dong Z."/>
            <person name="Zhang K."/>
            <person name="Zhang X."/>
            <person name="Luo M.C."/>
            <person name="Dvorak J."/>
            <person name="Tong Y."/>
            <person name="Wang J."/>
            <person name="Yang H."/>
            <person name="Li Z."/>
            <person name="Wang D."/>
            <person name="Zhang A."/>
            <person name="Wang J."/>
        </authorList>
    </citation>
    <scope>NUCLEOTIDE SEQUENCE</scope>
</reference>
<evidence type="ECO:0000256" key="1">
    <source>
        <dbReference type="SAM" id="MobiDB-lite"/>
    </source>
</evidence>
<accession>M7Z5S5</accession>
<evidence type="ECO:0000313" key="2">
    <source>
        <dbReference type="EMBL" id="EMS47740.1"/>
    </source>
</evidence>
<dbReference type="AlphaFoldDB" id="M7Z5S5"/>
<feature type="compositionally biased region" description="Polar residues" evidence="1">
    <location>
        <begin position="156"/>
        <end position="166"/>
    </location>
</feature>